<feature type="domain" description="Beta-lactamase-related" evidence="1">
    <location>
        <begin position="35"/>
        <end position="402"/>
    </location>
</feature>
<accession>A0A2T5IX11</accession>
<evidence type="ECO:0000313" key="3">
    <source>
        <dbReference type="Proteomes" id="UP000244223"/>
    </source>
</evidence>
<reference evidence="2 3" key="1">
    <citation type="submission" date="2018-04" db="EMBL/GenBank/DDBJ databases">
        <title>Genomic Encyclopedia of Archaeal and Bacterial Type Strains, Phase II (KMG-II): from individual species to whole genera.</title>
        <authorList>
            <person name="Goeker M."/>
        </authorList>
    </citation>
    <scope>NUCLEOTIDE SEQUENCE [LARGE SCALE GENOMIC DNA]</scope>
    <source>
        <strain evidence="2 3">DSM 5822</strain>
    </source>
</reference>
<proteinExistence type="predicted"/>
<dbReference type="PANTHER" id="PTHR43319">
    <property type="entry name" value="BETA-LACTAMASE-RELATED"/>
    <property type="match status" value="1"/>
</dbReference>
<dbReference type="Pfam" id="PF00144">
    <property type="entry name" value="Beta-lactamase"/>
    <property type="match status" value="1"/>
</dbReference>
<dbReference type="InterPro" id="IPR012338">
    <property type="entry name" value="Beta-lactam/transpept-like"/>
</dbReference>
<dbReference type="InterPro" id="IPR001466">
    <property type="entry name" value="Beta-lactam-related"/>
</dbReference>
<evidence type="ECO:0000259" key="1">
    <source>
        <dbReference type="Pfam" id="PF00144"/>
    </source>
</evidence>
<dbReference type="OrthoDB" id="2157616at2"/>
<dbReference type="InterPro" id="IPR052907">
    <property type="entry name" value="Beta-lactamase/esterase"/>
</dbReference>
<sequence>MRAMLRPASIMRITMTYTIHGHIDPKFRAVVDVFAEQLPAAPRMGGAALTVYHRQQKVLDIWAGVANKEGNAWQADSMSISYSTTKGILSTLAHMLVDRGILQYDLPIAHYWPEFAQQGKHSISLRHVLTHEAGLYHIRSMIQDAHEMLDWPHMLEVMAQARPLHAAGARNGYHALTFGWLVGGLIEKATHAPLSETLAQLITQPLKLDGCFIGVPDSELARCTDIIGAARYKPRTNTSKPRTPLPQQLIDKSLRWSGFNPDTTTEALLPRGMNKFYLDEARSLQACIPGANGVFTARSLAKVYAALANDGEIDGVRLLSPARVKEISRVYNRQRGDVFPMPMHWRLGYHRVFTTWPQTPHAFGHFGYGGSGAWADPSRELGVGYIVNTGSGSPFADFRLWRINTAVIKAAG</sequence>
<dbReference type="EMBL" id="QAON01000012">
    <property type="protein sequence ID" value="PTQ88390.1"/>
    <property type="molecule type" value="Genomic_DNA"/>
</dbReference>
<protein>
    <submittedName>
        <fullName evidence="2">CubicO group peptidase (Beta-lactamase class C family)</fullName>
    </submittedName>
</protein>
<dbReference type="AlphaFoldDB" id="A0A2T5IX11"/>
<dbReference type="SUPFAM" id="SSF56601">
    <property type="entry name" value="beta-lactamase/transpeptidase-like"/>
    <property type="match status" value="1"/>
</dbReference>
<comment type="caution">
    <text evidence="2">The sequence shown here is derived from an EMBL/GenBank/DDBJ whole genome shotgun (WGS) entry which is preliminary data.</text>
</comment>
<evidence type="ECO:0000313" key="2">
    <source>
        <dbReference type="EMBL" id="PTQ88390.1"/>
    </source>
</evidence>
<dbReference type="Gene3D" id="3.40.710.10">
    <property type="entry name" value="DD-peptidase/beta-lactamase superfamily"/>
    <property type="match status" value="1"/>
</dbReference>
<keyword evidence="3" id="KW-1185">Reference proteome</keyword>
<organism evidence="2 3">
    <name type="scientific">Agitococcus lubricus</name>
    <dbReference type="NCBI Taxonomy" id="1077255"/>
    <lineage>
        <taxon>Bacteria</taxon>
        <taxon>Pseudomonadati</taxon>
        <taxon>Pseudomonadota</taxon>
        <taxon>Gammaproteobacteria</taxon>
        <taxon>Moraxellales</taxon>
        <taxon>Moraxellaceae</taxon>
        <taxon>Agitococcus</taxon>
    </lineage>
</organism>
<dbReference type="Proteomes" id="UP000244223">
    <property type="component" value="Unassembled WGS sequence"/>
</dbReference>
<dbReference type="PANTHER" id="PTHR43319:SF3">
    <property type="entry name" value="BETA-LACTAMASE-RELATED DOMAIN-CONTAINING PROTEIN"/>
    <property type="match status" value="1"/>
</dbReference>
<name>A0A2T5IX11_9GAMM</name>
<gene>
    <name evidence="2" type="ORF">C8N29_11235</name>
</gene>